<dbReference type="EMBL" id="JPPY01000214">
    <property type="protein sequence ID" value="KND26006.1"/>
    <property type="molecule type" value="Genomic_DNA"/>
</dbReference>
<protein>
    <recommendedName>
        <fullName evidence="3">Secreted protein</fullName>
    </recommendedName>
</protein>
<accession>A0A0L0JJW8</accession>
<dbReference type="Proteomes" id="UP000037151">
    <property type="component" value="Unassembled WGS sequence"/>
</dbReference>
<name>A0A0L0JJW8_9ACTN</name>
<organism evidence="1 2">
    <name type="scientific">Streptomyces acidiscabies</name>
    <dbReference type="NCBI Taxonomy" id="42234"/>
    <lineage>
        <taxon>Bacteria</taxon>
        <taxon>Bacillati</taxon>
        <taxon>Actinomycetota</taxon>
        <taxon>Actinomycetes</taxon>
        <taxon>Kitasatosporales</taxon>
        <taxon>Streptomycetaceae</taxon>
        <taxon>Streptomyces</taxon>
    </lineage>
</organism>
<proteinExistence type="predicted"/>
<reference evidence="2" key="1">
    <citation type="submission" date="2014-07" db="EMBL/GenBank/DDBJ databases">
        <title>Genome sequencing of plant-pathogenic Streptomyces species.</title>
        <authorList>
            <person name="Harrison J."/>
            <person name="Sapp M."/>
            <person name="Thwaites R."/>
            <person name="Studholme D.J."/>
        </authorList>
    </citation>
    <scope>NUCLEOTIDE SEQUENCE [LARGE SCALE GENOMIC DNA]</scope>
    <source>
        <strain evidence="2">NCPPB 4445</strain>
    </source>
</reference>
<dbReference type="RefSeq" id="WP_199832095.1">
    <property type="nucleotide sequence ID" value="NZ_KQ257834.1"/>
</dbReference>
<evidence type="ECO:0000313" key="2">
    <source>
        <dbReference type="Proteomes" id="UP000037151"/>
    </source>
</evidence>
<dbReference type="AlphaFoldDB" id="A0A0L0JJW8"/>
<dbReference type="PATRIC" id="fig|42234.21.peg.7784"/>
<sequence length="177" mass="18559">MKVKRTIWRIVGAAAAAGAVAWLAIGASGSESGTVSSGAASSGAVSSVADESPGYAVEKYAYPQADKILAEKNIILKRGDGHITLADCVTGTGQLEVWAHDKADKICFDVKGNSGWLTLEIPAVYGIRGNDYATQVDMTVGTEEKSFDVAKNAWTPVGSSADEQGRDHILVEIRSSK</sequence>
<evidence type="ECO:0000313" key="1">
    <source>
        <dbReference type="EMBL" id="KND26006.1"/>
    </source>
</evidence>
<gene>
    <name evidence="1" type="ORF">IQ63_37815</name>
</gene>
<evidence type="ECO:0008006" key="3">
    <source>
        <dbReference type="Google" id="ProtNLM"/>
    </source>
</evidence>
<comment type="caution">
    <text evidence="1">The sequence shown here is derived from an EMBL/GenBank/DDBJ whole genome shotgun (WGS) entry which is preliminary data.</text>
</comment>